<evidence type="ECO:0000256" key="2">
    <source>
        <dbReference type="ARBA" id="ARBA00004733"/>
    </source>
</evidence>
<dbReference type="Gene3D" id="3.40.50.1100">
    <property type="match status" value="2"/>
</dbReference>
<evidence type="ECO:0000259" key="13">
    <source>
        <dbReference type="Pfam" id="PF00291"/>
    </source>
</evidence>
<evidence type="ECO:0000256" key="6">
    <source>
        <dbReference type="ARBA" id="ARBA00022822"/>
    </source>
</evidence>
<feature type="region of interest" description="Disordered" evidence="12">
    <location>
        <begin position="1"/>
        <end position="24"/>
    </location>
</feature>
<comment type="cofactor">
    <cofactor evidence="1 11">
        <name>pyridoxal 5'-phosphate</name>
        <dbReference type="ChEBI" id="CHEBI:597326"/>
    </cofactor>
</comment>
<evidence type="ECO:0000256" key="4">
    <source>
        <dbReference type="ARBA" id="ARBA00011270"/>
    </source>
</evidence>
<gene>
    <name evidence="11 14" type="primary">trpB</name>
    <name evidence="14" type="ORF">EG799_02560</name>
</gene>
<dbReference type="Proteomes" id="UP000275232">
    <property type="component" value="Unassembled WGS sequence"/>
</dbReference>
<feature type="modified residue" description="N6-(pyridoxal phosphate)lysine" evidence="11">
    <location>
        <position position="116"/>
    </location>
</feature>
<proteinExistence type="inferred from homology"/>
<dbReference type="FunFam" id="3.40.50.1100:FF:000001">
    <property type="entry name" value="Tryptophan synthase beta chain"/>
    <property type="match status" value="1"/>
</dbReference>
<keyword evidence="6 11" id="KW-0822">Tryptophan biosynthesis</keyword>
<keyword evidence="9 11" id="KW-0456">Lyase</keyword>
<keyword evidence="8 11" id="KW-0057">Aromatic amino acid biosynthesis</keyword>
<feature type="domain" description="Tryptophan synthase beta chain-like PALP" evidence="13">
    <location>
        <begin position="76"/>
        <end position="406"/>
    </location>
</feature>
<dbReference type="GO" id="GO:0005737">
    <property type="term" value="C:cytoplasm"/>
    <property type="evidence" value="ECO:0007669"/>
    <property type="project" value="TreeGrafter"/>
</dbReference>
<dbReference type="Pfam" id="PF00291">
    <property type="entry name" value="PALP"/>
    <property type="match status" value="1"/>
</dbReference>
<evidence type="ECO:0000256" key="7">
    <source>
        <dbReference type="ARBA" id="ARBA00022898"/>
    </source>
</evidence>
<evidence type="ECO:0000256" key="10">
    <source>
        <dbReference type="ARBA" id="ARBA00049047"/>
    </source>
</evidence>
<comment type="pathway">
    <text evidence="2 11">Amino-acid biosynthesis; L-tryptophan biosynthesis; L-tryptophan from chorismate: step 5/5.</text>
</comment>
<comment type="caution">
    <text evidence="14">The sequence shown here is derived from an EMBL/GenBank/DDBJ whole genome shotgun (WGS) entry which is preliminary data.</text>
</comment>
<comment type="similarity">
    <text evidence="3 11">Belongs to the TrpB family.</text>
</comment>
<dbReference type="RefSeq" id="WP_123878297.1">
    <property type="nucleotide sequence ID" value="NZ_RPFZ01000001.1"/>
</dbReference>
<dbReference type="InterPro" id="IPR006653">
    <property type="entry name" value="Trp_synth_b_CS"/>
</dbReference>
<comment type="subunit">
    <text evidence="4 11">Tetramer of two alpha and two beta chains.</text>
</comment>
<dbReference type="PROSITE" id="PS00168">
    <property type="entry name" value="TRP_SYNTHASE_BETA"/>
    <property type="match status" value="1"/>
</dbReference>
<keyword evidence="7 11" id="KW-0663">Pyridoxal phosphate</keyword>
<evidence type="ECO:0000256" key="9">
    <source>
        <dbReference type="ARBA" id="ARBA00023239"/>
    </source>
</evidence>
<dbReference type="CDD" id="cd06446">
    <property type="entry name" value="Trp-synth_B"/>
    <property type="match status" value="1"/>
</dbReference>
<dbReference type="PANTHER" id="PTHR48077:SF3">
    <property type="entry name" value="TRYPTOPHAN SYNTHASE"/>
    <property type="match status" value="1"/>
</dbReference>
<comment type="catalytic activity">
    <reaction evidence="10 11">
        <text>(1S,2R)-1-C-(indol-3-yl)glycerol 3-phosphate + L-serine = D-glyceraldehyde 3-phosphate + L-tryptophan + H2O</text>
        <dbReference type="Rhea" id="RHEA:10532"/>
        <dbReference type="ChEBI" id="CHEBI:15377"/>
        <dbReference type="ChEBI" id="CHEBI:33384"/>
        <dbReference type="ChEBI" id="CHEBI:57912"/>
        <dbReference type="ChEBI" id="CHEBI:58866"/>
        <dbReference type="ChEBI" id="CHEBI:59776"/>
        <dbReference type="EC" id="4.2.1.20"/>
    </reaction>
</comment>
<dbReference type="InterPro" id="IPR001926">
    <property type="entry name" value="TrpB-like_PALP"/>
</dbReference>
<dbReference type="UniPathway" id="UPA00035">
    <property type="reaction ID" value="UER00044"/>
</dbReference>
<dbReference type="EC" id="4.2.1.20" evidence="11"/>
<evidence type="ECO:0000313" key="14">
    <source>
        <dbReference type="EMBL" id="RPF70631.1"/>
    </source>
</evidence>
<sequence>MTGTQPNSSRTQPPVKANSFRQMPDSHGHFGAFGGRYVAETLMPLILDLEREYRAAKADDAFQSEFDDLLEHYVGRPSPLYHAERLTERLRADAPEGKGAQIWFKRDELNHTGAHKINNCIGQILLAIRMGKTRIIAETGAGQHGVATATVCARFGLPCVVYMGATDVKRQQPNVFRMKLLGAEVVPVTSGRATLKDAMNEALRDWVANVEDTFYIIGTAAGPHPYPELVRDFQSVIGREAREQMLARTGRLPDMLVAAIGGGSNAIGLFHPFLDDPEVKMLGVEAAGHGLDGNEHAASLAGGFPGILHGNKTYLLQDEDGQITEGHSISAGLDYPGIGPEHAWLKETGRVEYTSATDEEALDAFQLLCRTEGIIPALEPSHAIAAIVKRAREMPRGSVILANLCGRGDKDIFTVAEALGVEM</sequence>
<evidence type="ECO:0000313" key="15">
    <source>
        <dbReference type="Proteomes" id="UP000275232"/>
    </source>
</evidence>
<dbReference type="GO" id="GO:0004834">
    <property type="term" value="F:tryptophan synthase activity"/>
    <property type="evidence" value="ECO:0007669"/>
    <property type="project" value="UniProtKB-UniRule"/>
</dbReference>
<dbReference type="FunFam" id="3.40.50.1100:FF:000004">
    <property type="entry name" value="Tryptophan synthase beta chain"/>
    <property type="match status" value="1"/>
</dbReference>
<dbReference type="PIRSF" id="PIRSF001413">
    <property type="entry name" value="Trp_syn_beta"/>
    <property type="match status" value="1"/>
</dbReference>
<accession>A0A3N5DNK1</accession>
<dbReference type="EMBL" id="RPFZ01000001">
    <property type="protein sequence ID" value="RPF70631.1"/>
    <property type="molecule type" value="Genomic_DNA"/>
</dbReference>
<evidence type="ECO:0000256" key="5">
    <source>
        <dbReference type="ARBA" id="ARBA00022605"/>
    </source>
</evidence>
<organism evidence="14 15">
    <name type="scientific">Aurantiacibacter spongiae</name>
    <dbReference type="NCBI Taxonomy" id="2488860"/>
    <lineage>
        <taxon>Bacteria</taxon>
        <taxon>Pseudomonadati</taxon>
        <taxon>Pseudomonadota</taxon>
        <taxon>Alphaproteobacteria</taxon>
        <taxon>Sphingomonadales</taxon>
        <taxon>Erythrobacteraceae</taxon>
        <taxon>Aurantiacibacter</taxon>
    </lineage>
</organism>
<evidence type="ECO:0000256" key="8">
    <source>
        <dbReference type="ARBA" id="ARBA00023141"/>
    </source>
</evidence>
<comment type="function">
    <text evidence="11">The beta subunit is responsible for the synthesis of L-tryptophan from indole and L-serine.</text>
</comment>
<feature type="compositionally biased region" description="Polar residues" evidence="12">
    <location>
        <begin position="1"/>
        <end position="12"/>
    </location>
</feature>
<keyword evidence="5 11" id="KW-0028">Amino-acid biosynthesis</keyword>
<evidence type="ECO:0000256" key="12">
    <source>
        <dbReference type="SAM" id="MobiDB-lite"/>
    </source>
</evidence>
<dbReference type="SUPFAM" id="SSF53686">
    <property type="entry name" value="Tryptophan synthase beta subunit-like PLP-dependent enzymes"/>
    <property type="match status" value="1"/>
</dbReference>
<evidence type="ECO:0000256" key="3">
    <source>
        <dbReference type="ARBA" id="ARBA00009982"/>
    </source>
</evidence>
<evidence type="ECO:0000256" key="1">
    <source>
        <dbReference type="ARBA" id="ARBA00001933"/>
    </source>
</evidence>
<dbReference type="InterPro" id="IPR006654">
    <property type="entry name" value="Trp_synth_beta"/>
</dbReference>
<protein>
    <recommendedName>
        <fullName evidence="11">Tryptophan synthase beta chain</fullName>
        <ecNumber evidence="11">4.2.1.20</ecNumber>
    </recommendedName>
</protein>
<evidence type="ECO:0000256" key="11">
    <source>
        <dbReference type="HAMAP-Rule" id="MF_00133"/>
    </source>
</evidence>
<dbReference type="OrthoDB" id="9766131at2"/>
<dbReference type="PANTHER" id="PTHR48077">
    <property type="entry name" value="TRYPTOPHAN SYNTHASE-RELATED"/>
    <property type="match status" value="1"/>
</dbReference>
<reference evidence="14 15" key="1">
    <citation type="submission" date="2018-11" db="EMBL/GenBank/DDBJ databases">
        <title>Erythrobacter spongiae sp. nov., isolated from a marine sponge.</title>
        <authorList>
            <person name="Zhuang L."/>
            <person name="Luo L."/>
        </authorList>
    </citation>
    <scope>NUCLEOTIDE SEQUENCE [LARGE SCALE GENOMIC DNA]</scope>
    <source>
        <strain evidence="14 15">HN-E23</strain>
    </source>
</reference>
<name>A0A3N5DNK1_9SPHN</name>
<dbReference type="InterPro" id="IPR036052">
    <property type="entry name" value="TrpB-like_PALP_sf"/>
</dbReference>
<dbReference type="InterPro" id="IPR023026">
    <property type="entry name" value="Trp_synth_beta/beta-like"/>
</dbReference>
<dbReference type="AlphaFoldDB" id="A0A3N5DNK1"/>
<dbReference type="NCBIfam" id="TIGR00263">
    <property type="entry name" value="trpB"/>
    <property type="match status" value="1"/>
</dbReference>
<dbReference type="HAMAP" id="MF_00133">
    <property type="entry name" value="Trp_synth_beta"/>
    <property type="match status" value="1"/>
</dbReference>
<keyword evidence="15" id="KW-1185">Reference proteome</keyword>